<protein>
    <submittedName>
        <fullName evidence="1">Pilus assembly protein CpaF</fullName>
    </submittedName>
</protein>
<keyword evidence="2" id="KW-1185">Reference proteome</keyword>
<name>A0ABW3CKR6_9ACTN</name>
<evidence type="ECO:0000313" key="2">
    <source>
        <dbReference type="Proteomes" id="UP001597083"/>
    </source>
</evidence>
<comment type="caution">
    <text evidence="1">The sequence shown here is derived from an EMBL/GenBank/DDBJ whole genome shotgun (WGS) entry which is preliminary data.</text>
</comment>
<reference evidence="2" key="1">
    <citation type="journal article" date="2019" name="Int. J. Syst. Evol. Microbiol.">
        <title>The Global Catalogue of Microorganisms (GCM) 10K type strain sequencing project: providing services to taxonomists for standard genome sequencing and annotation.</title>
        <authorList>
            <consortium name="The Broad Institute Genomics Platform"/>
            <consortium name="The Broad Institute Genome Sequencing Center for Infectious Disease"/>
            <person name="Wu L."/>
            <person name="Ma J."/>
        </authorList>
    </citation>
    <scope>NUCLEOTIDE SEQUENCE [LARGE SCALE GENOMIC DNA]</scope>
    <source>
        <strain evidence="2">JCM 31696</strain>
    </source>
</reference>
<accession>A0ABW3CKR6</accession>
<sequence length="77" mass="8078">REAVHSQIAAALDLVVHLVREPGGGRRRVAEICLLRRGADGLVGVIPAVSFAAAGEVVPAEGADALAARLGHHWRRL</sequence>
<gene>
    <name evidence="1" type="ORF">ACFQ07_19140</name>
</gene>
<dbReference type="Proteomes" id="UP001597083">
    <property type="component" value="Unassembled WGS sequence"/>
</dbReference>
<organism evidence="1 2">
    <name type="scientific">Actinomadura adrarensis</name>
    <dbReference type="NCBI Taxonomy" id="1819600"/>
    <lineage>
        <taxon>Bacteria</taxon>
        <taxon>Bacillati</taxon>
        <taxon>Actinomycetota</taxon>
        <taxon>Actinomycetes</taxon>
        <taxon>Streptosporangiales</taxon>
        <taxon>Thermomonosporaceae</taxon>
        <taxon>Actinomadura</taxon>
    </lineage>
</organism>
<evidence type="ECO:0000313" key="1">
    <source>
        <dbReference type="EMBL" id="MFD0854362.1"/>
    </source>
</evidence>
<proteinExistence type="predicted"/>
<dbReference type="EMBL" id="JBHTIR010002884">
    <property type="protein sequence ID" value="MFD0854362.1"/>
    <property type="molecule type" value="Genomic_DNA"/>
</dbReference>
<feature type="non-terminal residue" evidence="1">
    <location>
        <position position="1"/>
    </location>
</feature>